<comment type="caution">
    <text evidence="1">The sequence shown here is derived from an EMBL/GenBank/DDBJ whole genome shotgun (WGS) entry which is preliminary data.</text>
</comment>
<protein>
    <submittedName>
        <fullName evidence="1">Uncharacterized protein</fullName>
    </submittedName>
</protein>
<gene>
    <name evidence="1" type="ORF">S12H4_31922</name>
</gene>
<sequence length="124" mass="14071">MIRVTRWSPDTCGCILEYEWDDAQDENTRTHSFKKAVKLCEHHKALAASGAYNQVMSENTRKNQVWGFIEDMKSKAGEKDSIVAVAIEDYTWSFDATRKLKVGFLGKLKAGEKSSLQTLCDSKF</sequence>
<evidence type="ECO:0000313" key="1">
    <source>
        <dbReference type="EMBL" id="GAJ01272.1"/>
    </source>
</evidence>
<accession>X1UCG1</accession>
<feature type="non-terminal residue" evidence="1">
    <location>
        <position position="124"/>
    </location>
</feature>
<dbReference type="EMBL" id="BARW01018674">
    <property type="protein sequence ID" value="GAJ01272.1"/>
    <property type="molecule type" value="Genomic_DNA"/>
</dbReference>
<dbReference type="AlphaFoldDB" id="X1UCG1"/>
<reference evidence="1" key="1">
    <citation type="journal article" date="2014" name="Front. Microbiol.">
        <title>High frequency of phylogenetically diverse reductive dehalogenase-homologous genes in deep subseafloor sedimentary metagenomes.</title>
        <authorList>
            <person name="Kawai M."/>
            <person name="Futagami T."/>
            <person name="Toyoda A."/>
            <person name="Takaki Y."/>
            <person name="Nishi S."/>
            <person name="Hori S."/>
            <person name="Arai W."/>
            <person name="Tsubouchi T."/>
            <person name="Morono Y."/>
            <person name="Uchiyama I."/>
            <person name="Ito T."/>
            <person name="Fujiyama A."/>
            <person name="Inagaki F."/>
            <person name="Takami H."/>
        </authorList>
    </citation>
    <scope>NUCLEOTIDE SEQUENCE</scope>
    <source>
        <strain evidence="1">Expedition CK06-06</strain>
    </source>
</reference>
<organism evidence="1">
    <name type="scientific">marine sediment metagenome</name>
    <dbReference type="NCBI Taxonomy" id="412755"/>
    <lineage>
        <taxon>unclassified sequences</taxon>
        <taxon>metagenomes</taxon>
        <taxon>ecological metagenomes</taxon>
    </lineage>
</organism>
<name>X1UCG1_9ZZZZ</name>
<proteinExistence type="predicted"/>